<feature type="transmembrane region" description="Helical" evidence="1">
    <location>
        <begin position="101"/>
        <end position="121"/>
    </location>
</feature>
<sequence>MTSVTGTKQSDETYLLTYRAIQGSQIASLAATPIWMVPVIGSAIGAAAGYVQGSQFTPGILSRTVADVRADVSRRDDYQLIGSVVGALALPAIFLRSVGLFNGLLGGVGLGGATGVLTYYCHGWMHDETRLPSTGEKPIPEADVPK</sequence>
<evidence type="ECO:0000256" key="1">
    <source>
        <dbReference type="SAM" id="Phobius"/>
    </source>
</evidence>
<dbReference type="EMBL" id="KZ454988">
    <property type="protein sequence ID" value="PKI85110.1"/>
    <property type="molecule type" value="Genomic_DNA"/>
</dbReference>
<keyword evidence="3" id="KW-1185">Reference proteome</keyword>
<organism evidence="2 3">
    <name type="scientific">Malassezia vespertilionis</name>
    <dbReference type="NCBI Taxonomy" id="2020962"/>
    <lineage>
        <taxon>Eukaryota</taxon>
        <taxon>Fungi</taxon>
        <taxon>Dikarya</taxon>
        <taxon>Basidiomycota</taxon>
        <taxon>Ustilaginomycotina</taxon>
        <taxon>Malasseziomycetes</taxon>
        <taxon>Malasseziales</taxon>
        <taxon>Malasseziaceae</taxon>
        <taxon>Malassezia</taxon>
    </lineage>
</organism>
<reference evidence="2 3" key="1">
    <citation type="submission" date="2017-10" db="EMBL/GenBank/DDBJ databases">
        <title>A novel species of cold-tolerant Malassezia isolated from bats.</title>
        <authorList>
            <person name="Lorch J.M."/>
            <person name="Palmer J.M."/>
            <person name="Vanderwolf K.J."/>
            <person name="Schmidt K.Z."/>
            <person name="Verant M.L."/>
            <person name="Weller T.J."/>
            <person name="Blehert D.S."/>
        </authorList>
    </citation>
    <scope>NUCLEOTIDE SEQUENCE [LARGE SCALE GENOMIC DNA]</scope>
    <source>
        <strain evidence="2 3">NWHC:44797-103</strain>
    </source>
</reference>
<protein>
    <submittedName>
        <fullName evidence="2">Uncharacterized protein</fullName>
    </submittedName>
</protein>
<dbReference type="OrthoDB" id="2524788at2759"/>
<keyword evidence="1" id="KW-0472">Membrane</keyword>
<keyword evidence="1" id="KW-1133">Transmembrane helix</keyword>
<proteinExistence type="predicted"/>
<accession>A0A2N1JEZ9</accession>
<gene>
    <name evidence="2" type="ORF">MVES_000777</name>
</gene>
<keyword evidence="1" id="KW-0812">Transmembrane</keyword>
<dbReference type="Proteomes" id="UP000232875">
    <property type="component" value="Unassembled WGS sequence"/>
</dbReference>
<evidence type="ECO:0000313" key="3">
    <source>
        <dbReference type="Proteomes" id="UP000232875"/>
    </source>
</evidence>
<evidence type="ECO:0000313" key="2">
    <source>
        <dbReference type="EMBL" id="PKI85110.1"/>
    </source>
</evidence>
<dbReference type="AlphaFoldDB" id="A0A2N1JEZ9"/>
<name>A0A2N1JEZ9_9BASI</name>